<feature type="domain" description="EGF-like" evidence="3">
    <location>
        <begin position="113"/>
        <end position="153"/>
    </location>
</feature>
<evidence type="ECO:0000259" key="3">
    <source>
        <dbReference type="PROSITE" id="PS50026"/>
    </source>
</evidence>
<evidence type="ECO:0000313" key="4">
    <source>
        <dbReference type="EMBL" id="KAL3776961.1"/>
    </source>
</evidence>
<dbReference type="InterPro" id="IPR000742">
    <property type="entry name" value="EGF"/>
</dbReference>
<protein>
    <recommendedName>
        <fullName evidence="3">EGF-like domain-containing protein</fullName>
    </recommendedName>
</protein>
<dbReference type="Proteomes" id="UP001530400">
    <property type="component" value="Unassembled WGS sequence"/>
</dbReference>
<evidence type="ECO:0000256" key="2">
    <source>
        <dbReference type="SAM" id="Phobius"/>
    </source>
</evidence>
<dbReference type="EMBL" id="JALLPJ020001073">
    <property type="protein sequence ID" value="KAL3776961.1"/>
    <property type="molecule type" value="Genomic_DNA"/>
</dbReference>
<dbReference type="PANTHER" id="PTHR24044:SF420">
    <property type="entry name" value="DELTA AND NOTCH-LIKE EPIDERMAL GROWTH FACTOR-RELATED RECEPTOR ISOFORM X1"/>
    <property type="match status" value="1"/>
</dbReference>
<keyword evidence="1" id="KW-0245">EGF-like domain</keyword>
<accession>A0ABD3NQQ5</accession>
<keyword evidence="2" id="KW-1133">Transmembrane helix</keyword>
<dbReference type="PROSITE" id="PS50026">
    <property type="entry name" value="EGF_3"/>
    <property type="match status" value="1"/>
</dbReference>
<comment type="caution">
    <text evidence="1">Lacks conserved residue(s) required for the propagation of feature annotation.</text>
</comment>
<gene>
    <name evidence="4" type="ORF">ACHAWO_008741</name>
</gene>
<dbReference type="SUPFAM" id="SSF57196">
    <property type="entry name" value="EGF/Laminin"/>
    <property type="match status" value="1"/>
</dbReference>
<dbReference type="PANTHER" id="PTHR24044">
    <property type="entry name" value="NOTCH LIGAND FAMILY MEMBER"/>
    <property type="match status" value="1"/>
</dbReference>
<dbReference type="PROSITE" id="PS00022">
    <property type="entry name" value="EGF_1"/>
    <property type="match status" value="1"/>
</dbReference>
<evidence type="ECO:0000313" key="5">
    <source>
        <dbReference type="Proteomes" id="UP001530400"/>
    </source>
</evidence>
<sequence>MDSPLTPPANDIHRVLEDSECGGCNSGTCISPIDTSGSLSSLRPSCQCKNTGFIGPHCEIPCSKQCENGGKCVPAQDATDGEETCSCTKAVVAGNPFAGLTCEYGATKSCMTLGSDSKHSFCTNGGECDDIVGDNEVHKDCICQNGFEGPHCEYKSGTTPTFISSAKSAAFGSAAKPLVSDKVLYTAMAGVCILIGLVMMSFLVRARGRRAEALKKERELNRATEELAMVQIDMDNDSASGGSRPVYI</sequence>
<keyword evidence="5" id="KW-1185">Reference proteome</keyword>
<feature type="transmembrane region" description="Helical" evidence="2">
    <location>
        <begin position="183"/>
        <end position="206"/>
    </location>
</feature>
<comment type="caution">
    <text evidence="4">The sequence shown here is derived from an EMBL/GenBank/DDBJ whole genome shotgun (WGS) entry which is preliminary data.</text>
</comment>
<dbReference type="InterPro" id="IPR050906">
    <property type="entry name" value="Notch_signaling"/>
</dbReference>
<keyword evidence="2" id="KW-0472">Membrane</keyword>
<keyword evidence="2" id="KW-0812">Transmembrane</keyword>
<evidence type="ECO:0000256" key="1">
    <source>
        <dbReference type="PROSITE-ProRule" id="PRU00076"/>
    </source>
</evidence>
<dbReference type="Gene3D" id="2.10.25.10">
    <property type="entry name" value="Laminin"/>
    <property type="match status" value="1"/>
</dbReference>
<feature type="disulfide bond" evidence="1">
    <location>
        <begin position="143"/>
        <end position="152"/>
    </location>
</feature>
<name>A0ABD3NQQ5_9STRA</name>
<organism evidence="4 5">
    <name type="scientific">Cyclotella atomus</name>
    <dbReference type="NCBI Taxonomy" id="382360"/>
    <lineage>
        <taxon>Eukaryota</taxon>
        <taxon>Sar</taxon>
        <taxon>Stramenopiles</taxon>
        <taxon>Ochrophyta</taxon>
        <taxon>Bacillariophyta</taxon>
        <taxon>Coscinodiscophyceae</taxon>
        <taxon>Thalassiosirophycidae</taxon>
        <taxon>Stephanodiscales</taxon>
        <taxon>Stephanodiscaceae</taxon>
        <taxon>Cyclotella</taxon>
    </lineage>
</organism>
<keyword evidence="1" id="KW-1015">Disulfide bond</keyword>
<proteinExistence type="predicted"/>
<reference evidence="4 5" key="1">
    <citation type="submission" date="2024-10" db="EMBL/GenBank/DDBJ databases">
        <title>Updated reference genomes for cyclostephanoid diatoms.</title>
        <authorList>
            <person name="Roberts W.R."/>
            <person name="Alverson A.J."/>
        </authorList>
    </citation>
    <scope>NUCLEOTIDE SEQUENCE [LARGE SCALE GENOMIC DNA]</scope>
    <source>
        <strain evidence="4 5">AJA010-31</strain>
    </source>
</reference>
<dbReference type="AlphaFoldDB" id="A0ABD3NQQ5"/>
<dbReference type="SMART" id="SM00181">
    <property type="entry name" value="EGF"/>
    <property type="match status" value="3"/>
</dbReference>
<dbReference type="PROSITE" id="PS01186">
    <property type="entry name" value="EGF_2"/>
    <property type="match status" value="1"/>
</dbReference>